<comment type="subcellular location">
    <subcellularLocation>
        <location evidence="2">Chromosome</location>
    </subcellularLocation>
    <subcellularLocation>
        <location evidence="1">Nucleus</location>
    </subcellularLocation>
</comment>
<dbReference type="AlphaFoldDB" id="A0A922I3P1"/>
<feature type="domain" description="SET" evidence="8">
    <location>
        <begin position="145"/>
        <end position="252"/>
    </location>
</feature>
<dbReference type="PANTHER" id="PTHR22884">
    <property type="entry name" value="SET DOMAIN PROTEINS"/>
    <property type="match status" value="1"/>
</dbReference>
<keyword evidence="7" id="KW-0539">Nucleus</keyword>
<comment type="caution">
    <text evidence="9">The sequence shown here is derived from an EMBL/GenBank/DDBJ whole genome shotgun (WGS) entry which is preliminary data.</text>
</comment>
<evidence type="ECO:0000256" key="2">
    <source>
        <dbReference type="ARBA" id="ARBA00004286"/>
    </source>
</evidence>
<dbReference type="GO" id="GO:0005694">
    <property type="term" value="C:chromosome"/>
    <property type="evidence" value="ECO:0007669"/>
    <property type="project" value="UniProtKB-SubCell"/>
</dbReference>
<proteinExistence type="predicted"/>
<evidence type="ECO:0000256" key="1">
    <source>
        <dbReference type="ARBA" id="ARBA00004123"/>
    </source>
</evidence>
<reference evidence="9" key="2">
    <citation type="journal article" date="2022" name="Res Sq">
        <title>Comparative Genomics Reveals Insights into the Divergent Evolution of Astigmatic Mites and Household Pest Adaptations.</title>
        <authorList>
            <person name="Xiong Q."/>
            <person name="Wan A.T.-Y."/>
            <person name="Liu X.-Y."/>
            <person name="Fung C.S.-H."/>
            <person name="Xiao X."/>
            <person name="Malainual N."/>
            <person name="Hou J."/>
            <person name="Wang L."/>
            <person name="Wang M."/>
            <person name="Yang K."/>
            <person name="Cui Y."/>
            <person name="Leung E."/>
            <person name="Nong W."/>
            <person name="Shin S.-K."/>
            <person name="Au S."/>
            <person name="Jeong K.Y."/>
            <person name="Chew F.T."/>
            <person name="Hui J."/>
            <person name="Leung T.F."/>
            <person name="Tungtrongchitr A."/>
            <person name="Zhong N."/>
            <person name="Liu Z."/>
            <person name="Tsui S."/>
        </authorList>
    </citation>
    <scope>NUCLEOTIDE SEQUENCE</scope>
    <source>
        <strain evidence="9">Derf</strain>
        <tissue evidence="9">Whole organism</tissue>
    </source>
</reference>
<keyword evidence="4" id="KW-0489">Methyltransferase</keyword>
<gene>
    <name evidence="9" type="primary">ASH1L_1</name>
    <name evidence="9" type="ORF">DERF_004318</name>
</gene>
<accession>A0A922I3P1</accession>
<evidence type="ECO:0000256" key="6">
    <source>
        <dbReference type="ARBA" id="ARBA00022691"/>
    </source>
</evidence>
<dbReference type="InterPro" id="IPR046341">
    <property type="entry name" value="SET_dom_sf"/>
</dbReference>
<dbReference type="SUPFAM" id="SSF82199">
    <property type="entry name" value="SET domain"/>
    <property type="match status" value="1"/>
</dbReference>
<evidence type="ECO:0000256" key="4">
    <source>
        <dbReference type="ARBA" id="ARBA00022603"/>
    </source>
</evidence>
<evidence type="ECO:0000256" key="3">
    <source>
        <dbReference type="ARBA" id="ARBA00022454"/>
    </source>
</evidence>
<dbReference type="Proteomes" id="UP000790347">
    <property type="component" value="Unassembled WGS sequence"/>
</dbReference>
<dbReference type="Gene3D" id="2.170.270.10">
    <property type="entry name" value="SET domain"/>
    <property type="match status" value="1"/>
</dbReference>
<keyword evidence="3" id="KW-0158">Chromosome</keyword>
<dbReference type="GO" id="GO:0032259">
    <property type="term" value="P:methylation"/>
    <property type="evidence" value="ECO:0007669"/>
    <property type="project" value="UniProtKB-KW"/>
</dbReference>
<keyword evidence="5" id="KW-0808">Transferase</keyword>
<dbReference type="InterPro" id="IPR050777">
    <property type="entry name" value="SET2_Histone-Lys_MeTrsfase"/>
</dbReference>
<keyword evidence="6" id="KW-0949">S-adenosyl-L-methionine</keyword>
<dbReference type="GO" id="GO:0008757">
    <property type="term" value="F:S-adenosylmethionine-dependent methyltransferase activity"/>
    <property type="evidence" value="ECO:0007669"/>
    <property type="project" value="UniProtKB-ARBA"/>
</dbReference>
<name>A0A922I3P1_DERFA</name>
<evidence type="ECO:0000256" key="7">
    <source>
        <dbReference type="ARBA" id="ARBA00023242"/>
    </source>
</evidence>
<keyword evidence="10" id="KW-1185">Reference proteome</keyword>
<dbReference type="GO" id="GO:0008276">
    <property type="term" value="F:protein methyltransferase activity"/>
    <property type="evidence" value="ECO:0007669"/>
    <property type="project" value="UniProtKB-ARBA"/>
</dbReference>
<dbReference type="GO" id="GO:0008170">
    <property type="term" value="F:N-methyltransferase activity"/>
    <property type="evidence" value="ECO:0007669"/>
    <property type="project" value="UniProtKB-ARBA"/>
</dbReference>
<dbReference type="InterPro" id="IPR001214">
    <property type="entry name" value="SET_dom"/>
</dbReference>
<reference evidence="9" key="1">
    <citation type="submission" date="2013-05" db="EMBL/GenBank/DDBJ databases">
        <authorList>
            <person name="Yim A.K.Y."/>
            <person name="Chan T.F."/>
            <person name="Ji K.M."/>
            <person name="Liu X.Y."/>
            <person name="Zhou J.W."/>
            <person name="Li R.Q."/>
            <person name="Yang K.Y."/>
            <person name="Li J."/>
            <person name="Li M."/>
            <person name="Law P.T.W."/>
            <person name="Wu Y.L."/>
            <person name="Cai Z.L."/>
            <person name="Qin H."/>
            <person name="Bao Y."/>
            <person name="Leung R.K.K."/>
            <person name="Ng P.K.S."/>
            <person name="Zou J."/>
            <person name="Zhong X.J."/>
            <person name="Ran P.X."/>
            <person name="Zhong N.S."/>
            <person name="Liu Z.G."/>
            <person name="Tsui S.K.W."/>
        </authorList>
    </citation>
    <scope>NUCLEOTIDE SEQUENCE</scope>
    <source>
        <strain evidence="9">Derf</strain>
        <tissue evidence="9">Whole organism</tissue>
    </source>
</reference>
<dbReference type="SMART" id="SM00317">
    <property type="entry name" value="SET"/>
    <property type="match status" value="1"/>
</dbReference>
<organism evidence="9 10">
    <name type="scientific">Dermatophagoides farinae</name>
    <name type="common">American house dust mite</name>
    <dbReference type="NCBI Taxonomy" id="6954"/>
    <lineage>
        <taxon>Eukaryota</taxon>
        <taxon>Metazoa</taxon>
        <taxon>Ecdysozoa</taxon>
        <taxon>Arthropoda</taxon>
        <taxon>Chelicerata</taxon>
        <taxon>Arachnida</taxon>
        <taxon>Acari</taxon>
        <taxon>Acariformes</taxon>
        <taxon>Sarcoptiformes</taxon>
        <taxon>Astigmata</taxon>
        <taxon>Psoroptidia</taxon>
        <taxon>Analgoidea</taxon>
        <taxon>Pyroglyphidae</taxon>
        <taxon>Dermatophagoidinae</taxon>
        <taxon>Dermatophagoides</taxon>
    </lineage>
</organism>
<dbReference type="GO" id="GO:0005634">
    <property type="term" value="C:nucleus"/>
    <property type="evidence" value="ECO:0007669"/>
    <property type="project" value="UniProtKB-SubCell"/>
</dbReference>
<protein>
    <submittedName>
        <fullName evidence="9">Histone-Lysine N-Methyltransferase ash1l</fullName>
    </submittedName>
</protein>
<evidence type="ECO:0000313" key="10">
    <source>
        <dbReference type="Proteomes" id="UP000790347"/>
    </source>
</evidence>
<dbReference type="Pfam" id="PF00856">
    <property type="entry name" value="SET"/>
    <property type="match status" value="1"/>
</dbReference>
<sequence length="305" mass="34539">MNRLIEKGEFNILTTRISVKSKRQVYVKANGYEPKWMDVSSLLKKPSNVAIVNEFKSKFDAGFSTTSIDSQDPFYGLSPITRNHGNMPDETTIPLAKLCNFVTHEEGSCVSYYCENWRAGVECPINCPLGDNCSNQLMQITNNESNLKIFRTKHGNFGIKSLIPFRANEYIGEYKGEIRSINDETISSVYCMDLTENSVIDSSYFCNSLRFVNHSCMPNACSNLWAVNGQWRLAINAVRNIAAGEEITIDYGENYSTQKETCFCQSPNCAGEFKILNFQCDDNDQKIKDAKYVLENKLHETIGFD</sequence>
<evidence type="ECO:0000313" key="9">
    <source>
        <dbReference type="EMBL" id="KAH9520618.1"/>
    </source>
</evidence>
<evidence type="ECO:0000259" key="8">
    <source>
        <dbReference type="PROSITE" id="PS50280"/>
    </source>
</evidence>
<dbReference type="PROSITE" id="PS50280">
    <property type="entry name" value="SET"/>
    <property type="match status" value="1"/>
</dbReference>
<evidence type="ECO:0000256" key="5">
    <source>
        <dbReference type="ARBA" id="ARBA00022679"/>
    </source>
</evidence>
<dbReference type="EMBL" id="ASGP02000002">
    <property type="protein sequence ID" value="KAH9520618.1"/>
    <property type="molecule type" value="Genomic_DNA"/>
</dbReference>